<gene>
    <name evidence="2" type="ORF">NDU88_003638</name>
</gene>
<feature type="region of interest" description="Disordered" evidence="1">
    <location>
        <begin position="45"/>
        <end position="64"/>
    </location>
</feature>
<proteinExistence type="predicted"/>
<dbReference type="EMBL" id="JANPWB010000015">
    <property type="protein sequence ID" value="KAJ1090506.1"/>
    <property type="molecule type" value="Genomic_DNA"/>
</dbReference>
<accession>A0AAV7LGB9</accession>
<feature type="region of interest" description="Disordered" evidence="1">
    <location>
        <begin position="341"/>
        <end position="374"/>
    </location>
</feature>
<reference evidence="2" key="1">
    <citation type="journal article" date="2022" name="bioRxiv">
        <title>Sequencing and chromosome-scale assembly of the giantPleurodeles waltlgenome.</title>
        <authorList>
            <person name="Brown T."/>
            <person name="Elewa A."/>
            <person name="Iarovenko S."/>
            <person name="Subramanian E."/>
            <person name="Araus A.J."/>
            <person name="Petzold A."/>
            <person name="Susuki M."/>
            <person name="Suzuki K.-i.T."/>
            <person name="Hayashi T."/>
            <person name="Toyoda A."/>
            <person name="Oliveira C."/>
            <person name="Osipova E."/>
            <person name="Leigh N.D."/>
            <person name="Simon A."/>
            <person name="Yun M.H."/>
        </authorList>
    </citation>
    <scope>NUCLEOTIDE SEQUENCE</scope>
    <source>
        <strain evidence="2">20211129_DDA</strain>
        <tissue evidence="2">Liver</tissue>
    </source>
</reference>
<protein>
    <submittedName>
        <fullName evidence="2">Uncharacterized protein</fullName>
    </submittedName>
</protein>
<comment type="caution">
    <text evidence="2">The sequence shown here is derived from an EMBL/GenBank/DDBJ whole genome shotgun (WGS) entry which is preliminary data.</text>
</comment>
<dbReference type="AlphaFoldDB" id="A0AAV7LGB9"/>
<name>A0AAV7LGB9_PLEWA</name>
<evidence type="ECO:0000313" key="2">
    <source>
        <dbReference type="EMBL" id="KAJ1090506.1"/>
    </source>
</evidence>
<keyword evidence="3" id="KW-1185">Reference proteome</keyword>
<sequence>MCGSQLAAQSGCSVLLRSPGRSAAHAEPHDQIKSRRCDRLHLQLSSRTRAPQGRNPRPADAKAGMRQSVYTPCLSSIPFSIQQSRTMITVVCDFKYRQLYAGEGCAKSAMRLISTWTLRGSYYALSQPCSLICGASISLSVQRLCRTHRDDRGPSTLRCGHIIRSGVRSLHSVPVLLLYFGQGAYRQESPERALSLQVALVLRPNTQALELPGHLSCSRRVPIIRRGQPATCRCSNVALRSLCSCLTTSSMLGTLVVRSTNRVRLVCAPEGRLARSIVGGNDPTVPTGGSPFFFLWDLAAQVGAQTASPDSAQQAAASPARPRLASVWNAAWRAVLPSKRSLDLRPPVGDPPSLVVHGPPSVPGGDTARLQRAP</sequence>
<evidence type="ECO:0000256" key="1">
    <source>
        <dbReference type="SAM" id="MobiDB-lite"/>
    </source>
</evidence>
<evidence type="ECO:0000313" key="3">
    <source>
        <dbReference type="Proteomes" id="UP001066276"/>
    </source>
</evidence>
<dbReference type="Proteomes" id="UP001066276">
    <property type="component" value="Chromosome 11"/>
</dbReference>
<organism evidence="2 3">
    <name type="scientific">Pleurodeles waltl</name>
    <name type="common">Iberian ribbed newt</name>
    <dbReference type="NCBI Taxonomy" id="8319"/>
    <lineage>
        <taxon>Eukaryota</taxon>
        <taxon>Metazoa</taxon>
        <taxon>Chordata</taxon>
        <taxon>Craniata</taxon>
        <taxon>Vertebrata</taxon>
        <taxon>Euteleostomi</taxon>
        <taxon>Amphibia</taxon>
        <taxon>Batrachia</taxon>
        <taxon>Caudata</taxon>
        <taxon>Salamandroidea</taxon>
        <taxon>Salamandridae</taxon>
        <taxon>Pleurodelinae</taxon>
        <taxon>Pleurodeles</taxon>
    </lineage>
</organism>